<sequence length="541" mass="50972">MRKLTLALLLAVSAIAQSSNNLFRVIPSTAAGVTTVGEIRWYGPNLTNYVGFKAGTLSGNSLWTLPTTDSSGCLKSNGSLVLSFGACGITLPYSASLTSASALFGITNTGTGQAIGGLSSSSAPTVSGANGGSGPGVDGTSSSGPGVYGHVSSGYGVRGDTSSGSGVYGTGTYGAEGSGSVYGVVGSSSGTGGYGGSFTSGSGSAAIGSYAYSASGIGVYGEGTVAGGYFRGGLVAAGAFASPDLFKVAPSTGNLTGLHIQNLATTDSPTFNALTVGSCSGCIGVPLTLTGTSSSNILTVSQSGTGGGISVTAAKFALSGIGNSSVNAAITGTNNGTEAGVRGTSSGGWGVAGDGGSLGVLGSGSVTGVRGTSAGTGGYGVEAVSGSGSAARGVSASSASGYGIYASGGLYAGYFAGNVGVTGSITVGSCSGCGGSYSAGSGISIAGSTISNTGIVSLVAGSGISVSGSTITNTGITSLTAGAGISVSGSTITNDGIYRYGGAGAKFGGTMSGTSGTLATFSNGIYLYDAGGSYLGMIPII</sequence>
<proteinExistence type="predicted"/>
<gene>
    <name evidence="1" type="ORF">UFOVP130_50</name>
</gene>
<accession>A0A6J5LAG1</accession>
<evidence type="ECO:0000313" key="1">
    <source>
        <dbReference type="EMBL" id="CAB4130985.1"/>
    </source>
</evidence>
<organism evidence="1">
    <name type="scientific">uncultured Caudovirales phage</name>
    <dbReference type="NCBI Taxonomy" id="2100421"/>
    <lineage>
        <taxon>Viruses</taxon>
        <taxon>Duplodnaviria</taxon>
        <taxon>Heunggongvirae</taxon>
        <taxon>Uroviricota</taxon>
        <taxon>Caudoviricetes</taxon>
        <taxon>Peduoviridae</taxon>
        <taxon>Maltschvirus</taxon>
        <taxon>Maltschvirus maltsch</taxon>
    </lineage>
</organism>
<dbReference type="EMBL" id="LR796251">
    <property type="protein sequence ID" value="CAB4130985.1"/>
    <property type="molecule type" value="Genomic_DNA"/>
</dbReference>
<name>A0A6J5LAG1_9CAUD</name>
<protein>
    <submittedName>
        <fullName evidence="1">Uncharacterized protein</fullName>
    </submittedName>
</protein>
<reference evidence="1" key="1">
    <citation type="submission" date="2020-04" db="EMBL/GenBank/DDBJ databases">
        <authorList>
            <person name="Chiriac C."/>
            <person name="Salcher M."/>
            <person name="Ghai R."/>
            <person name="Kavagutti S V."/>
        </authorList>
    </citation>
    <scope>NUCLEOTIDE SEQUENCE</scope>
</reference>